<keyword evidence="1" id="KW-0472">Membrane</keyword>
<reference evidence="2 3" key="1">
    <citation type="submission" date="2019-01" db="EMBL/GenBank/DDBJ databases">
        <authorList>
            <consortium name="Pathogen Informatics"/>
        </authorList>
    </citation>
    <scope>NUCLEOTIDE SEQUENCE [LARGE SCALE GENOMIC DNA]</scope>
    <source>
        <strain evidence="2 3">NCTC10125</strain>
    </source>
</reference>
<dbReference type="KEGG" id="mds:MDIS_02825"/>
<evidence type="ECO:0000256" key="1">
    <source>
        <dbReference type="SAM" id="Phobius"/>
    </source>
</evidence>
<feature type="transmembrane region" description="Helical" evidence="1">
    <location>
        <begin position="157"/>
        <end position="178"/>
    </location>
</feature>
<feature type="transmembrane region" description="Helical" evidence="1">
    <location>
        <begin position="63"/>
        <end position="83"/>
    </location>
</feature>
<keyword evidence="1" id="KW-0812">Transmembrane</keyword>
<feature type="transmembrane region" description="Helical" evidence="1">
    <location>
        <begin position="40"/>
        <end position="57"/>
    </location>
</feature>
<organism evidence="2 3">
    <name type="scientific">Mesomycoplasma dispar</name>
    <dbReference type="NCBI Taxonomy" id="86660"/>
    <lineage>
        <taxon>Bacteria</taxon>
        <taxon>Bacillati</taxon>
        <taxon>Mycoplasmatota</taxon>
        <taxon>Mycoplasmoidales</taxon>
        <taxon>Metamycoplasmataceae</taxon>
        <taxon>Mesomycoplasma</taxon>
    </lineage>
</organism>
<keyword evidence="1" id="KW-1133">Transmembrane helix</keyword>
<dbReference type="Gene3D" id="1.20.1280.290">
    <property type="match status" value="2"/>
</dbReference>
<dbReference type="EMBL" id="LR214971">
    <property type="protein sequence ID" value="VEU62091.1"/>
    <property type="molecule type" value="Genomic_DNA"/>
</dbReference>
<evidence type="ECO:0008006" key="4">
    <source>
        <dbReference type="Google" id="ProtNLM"/>
    </source>
</evidence>
<name>A0AAJ5TCZ5_9BACT</name>
<feature type="transmembrane region" description="Helical" evidence="1">
    <location>
        <begin position="6"/>
        <end position="28"/>
    </location>
</feature>
<sequence>MSYINIIGWIASVLTAIIGLPLVINTFLGKKPPKVSLFSWWIYYLGILGFAFFGLVINDLPIVITQIFCGLTTFIFLVQNYIFRLKTTKKLHSNIAFLALSSIVYFLILLTGILFATKLISFSKIISAATYIVIFAGFCVNIAFLPQTLLGIKQKTIKFIPLTFLINLLLLNFAWVIYDFLRLVVEKESNYIPALIFQIIGFLIASLQLFAYFYQLGQQRKINKTFKINWI</sequence>
<protein>
    <recommendedName>
        <fullName evidence="4">PQ-loop repeat-containing protein</fullName>
    </recommendedName>
</protein>
<feature type="transmembrane region" description="Helical" evidence="1">
    <location>
        <begin position="190"/>
        <end position="214"/>
    </location>
</feature>
<dbReference type="Proteomes" id="UP000289629">
    <property type="component" value="Chromosome"/>
</dbReference>
<dbReference type="AlphaFoldDB" id="A0AAJ5TCZ5"/>
<feature type="transmembrane region" description="Helical" evidence="1">
    <location>
        <begin position="122"/>
        <end position="145"/>
    </location>
</feature>
<dbReference type="RefSeq" id="WP_044635522.1">
    <property type="nucleotide sequence ID" value="NZ_CP007229.1"/>
</dbReference>
<evidence type="ECO:0000313" key="3">
    <source>
        <dbReference type="Proteomes" id="UP000289629"/>
    </source>
</evidence>
<gene>
    <name evidence="2" type="ORF">NCTC10125_00533</name>
</gene>
<feature type="transmembrane region" description="Helical" evidence="1">
    <location>
        <begin position="95"/>
        <end position="116"/>
    </location>
</feature>
<accession>A0AAJ5TCZ5</accession>
<proteinExistence type="predicted"/>
<evidence type="ECO:0000313" key="2">
    <source>
        <dbReference type="EMBL" id="VEU62091.1"/>
    </source>
</evidence>